<evidence type="ECO:0000259" key="4">
    <source>
        <dbReference type="Pfam" id="PF00535"/>
    </source>
</evidence>
<dbReference type="CDD" id="cd00761">
    <property type="entry name" value="Glyco_tranf_GTA_type"/>
    <property type="match status" value="1"/>
</dbReference>
<name>A0ABM8Y8Z0_9BACI</name>
<dbReference type="InterPro" id="IPR029044">
    <property type="entry name" value="Nucleotide-diphossugar_trans"/>
</dbReference>
<evidence type="ECO:0000313" key="6">
    <source>
        <dbReference type="Proteomes" id="UP000789423"/>
    </source>
</evidence>
<reference evidence="5 6" key="1">
    <citation type="submission" date="2021-10" db="EMBL/GenBank/DDBJ databases">
        <authorList>
            <person name="Criscuolo A."/>
        </authorList>
    </citation>
    <scope>NUCLEOTIDE SEQUENCE [LARGE SCALE GENOMIC DNA]</scope>
    <source>
        <strain evidence="6">CIP 111899</strain>
    </source>
</reference>
<dbReference type="SUPFAM" id="SSF53448">
    <property type="entry name" value="Nucleotide-diphospho-sugar transferases"/>
    <property type="match status" value="1"/>
</dbReference>
<comment type="similarity">
    <text evidence="1">Belongs to the glycosyltransferase 2 family.</text>
</comment>
<evidence type="ECO:0000313" key="5">
    <source>
        <dbReference type="EMBL" id="CAG9612122.1"/>
    </source>
</evidence>
<dbReference type="PANTHER" id="PTHR22916">
    <property type="entry name" value="GLYCOSYLTRANSFERASE"/>
    <property type="match status" value="1"/>
</dbReference>
<sequence>MMKPKISIIVPIYMVERYIEKCVDSLINQTYKNIEIILVDDGSPDNCPDICDSYIKKDPRIRTIHKENGGLSDARNAGLREAIGEYILFVDSDDYIDKDTCERFMSVIGMNKADIVVGNAKRIEGRNVSLMKHSNFKEGQVVTGEQYLMEELRSGTMYMAAWLNLYNRTFLLKNNLEFKVGLLHEDEQFTPRVFLKAKRVISTNILFYNYLIREGSITTTKNKLKNAEHIMKICKELEQIYSEIQNNDLRKLLNDNLVNKYLNIFQVAGLYKAEYSYLVDKSFLKSKAYTRKNKVRVLLFRISKRLYFHLNRLIKEMKSLYS</sequence>
<dbReference type="EMBL" id="CAKJTI010000004">
    <property type="protein sequence ID" value="CAG9612122.1"/>
    <property type="molecule type" value="Genomic_DNA"/>
</dbReference>
<dbReference type="Gene3D" id="3.90.550.10">
    <property type="entry name" value="Spore Coat Polysaccharide Biosynthesis Protein SpsA, Chain A"/>
    <property type="match status" value="1"/>
</dbReference>
<comment type="caution">
    <text evidence="5">The sequence shown here is derived from an EMBL/GenBank/DDBJ whole genome shotgun (WGS) entry which is preliminary data.</text>
</comment>
<evidence type="ECO:0000256" key="2">
    <source>
        <dbReference type="ARBA" id="ARBA00022676"/>
    </source>
</evidence>
<evidence type="ECO:0000256" key="1">
    <source>
        <dbReference type="ARBA" id="ARBA00006739"/>
    </source>
</evidence>
<keyword evidence="3" id="KW-0808">Transferase</keyword>
<dbReference type="InterPro" id="IPR001173">
    <property type="entry name" value="Glyco_trans_2-like"/>
</dbReference>
<proteinExistence type="inferred from homology"/>
<dbReference type="PANTHER" id="PTHR22916:SF51">
    <property type="entry name" value="GLYCOSYLTRANSFERASE EPSH-RELATED"/>
    <property type="match status" value="1"/>
</dbReference>
<accession>A0ABM8Y8Z0</accession>
<keyword evidence="6" id="KW-1185">Reference proteome</keyword>
<dbReference type="Pfam" id="PF00535">
    <property type="entry name" value="Glycos_transf_2"/>
    <property type="match status" value="1"/>
</dbReference>
<organism evidence="5 6">
    <name type="scientific">Bacillus rhizoplanae</name>
    <dbReference type="NCBI Taxonomy" id="2880966"/>
    <lineage>
        <taxon>Bacteria</taxon>
        <taxon>Bacillati</taxon>
        <taxon>Bacillota</taxon>
        <taxon>Bacilli</taxon>
        <taxon>Bacillales</taxon>
        <taxon>Bacillaceae</taxon>
        <taxon>Bacillus</taxon>
    </lineage>
</organism>
<protein>
    <recommendedName>
        <fullName evidence="4">Glycosyltransferase 2-like domain-containing protein</fullName>
    </recommendedName>
</protein>
<keyword evidence="2" id="KW-0328">Glycosyltransferase</keyword>
<dbReference type="Proteomes" id="UP000789423">
    <property type="component" value="Unassembled WGS sequence"/>
</dbReference>
<feature type="domain" description="Glycosyltransferase 2-like" evidence="4">
    <location>
        <begin position="7"/>
        <end position="166"/>
    </location>
</feature>
<evidence type="ECO:0000256" key="3">
    <source>
        <dbReference type="ARBA" id="ARBA00022679"/>
    </source>
</evidence>
<gene>
    <name evidence="5" type="ORF">BACCIP111899_01294</name>
</gene>